<evidence type="ECO:0000256" key="8">
    <source>
        <dbReference type="ARBA" id="ARBA00023326"/>
    </source>
</evidence>
<name>A0A1N6T9M1_9PSED</name>
<organism evidence="13 14">
    <name type="scientific">Pseudomonas flexibilis</name>
    <dbReference type="NCBI Taxonomy" id="706570"/>
    <lineage>
        <taxon>Bacteria</taxon>
        <taxon>Pseudomonadati</taxon>
        <taxon>Pseudomonadota</taxon>
        <taxon>Gammaproteobacteria</taxon>
        <taxon>Pseudomonadales</taxon>
        <taxon>Pseudomonadaceae</taxon>
        <taxon>Pseudomonas</taxon>
    </lineage>
</organism>
<dbReference type="InterPro" id="IPR050732">
    <property type="entry name" value="Beta-glucan_modifiers"/>
</dbReference>
<dbReference type="SUPFAM" id="SSF51445">
    <property type="entry name" value="(Trans)glycosidases"/>
    <property type="match status" value="1"/>
</dbReference>
<sequence length="515" mass="57122">MRPRLHYLAFLLFFALLLSACWAWLGRSHPLADAIADDQRLQCVSYSPFGREQSPFDLPLRLDSAQLDADLALLAQRFSCIRLYSMSGLEALPALARKHGLTLLLGAWVNADPRDTEAEIRLLIETARAYPDVVRAVLVGNETLLRREVTAAQLARLIERVRDNVPQPVSYADVWEFWLRHPEIAPAVDFLTVHLLPYWEDEPKGIDSALDEAARVHDEFVQRFAPKDILIGETGWPSQGRQRETAVPSPLNQARFIRGFVQQAEAQGWRYNLIEAFDQPWKRRSEGTVGGYWGLFDADRADKGVLSGPVSNLPDWPVWLALALALYGAALLLAGPGTRLWLPPLAALGAGCVAFQAQQLAVISRSPAEWLWGSTLICLNLLVLAQAALSATARRRTWPWLDAPLLLASGFAGAVLMLGLVLDARYRGFPWYALLFPAIFFLLHPRPIRPREGRLLAGVLALGIPLQLWQEGIVNGQAVAWALTCALLAVALMRAARRALPAHSPLPKPEPCTNQ</sequence>
<keyword evidence="6" id="KW-0119">Carbohydrate metabolism</keyword>
<keyword evidence="2" id="KW-1003">Cell membrane</keyword>
<keyword evidence="7" id="KW-0961">Cell wall biogenesis/degradation</keyword>
<keyword evidence="4 12" id="KW-0472">Membrane</keyword>
<keyword evidence="5" id="KW-0325">Glycoprotein</keyword>
<feature type="transmembrane region" description="Helical" evidence="12">
    <location>
        <begin position="316"/>
        <end position="333"/>
    </location>
</feature>
<dbReference type="PANTHER" id="PTHR16631:SF17">
    <property type="entry name" value="GLUCAN ENDO-1,3-BETA-GLUCOSIDASE BTGC"/>
    <property type="match status" value="1"/>
</dbReference>
<gene>
    <name evidence="13" type="ORF">SAMN05421672_1078</name>
</gene>
<evidence type="ECO:0000256" key="1">
    <source>
        <dbReference type="ARBA" id="ARBA00004236"/>
    </source>
</evidence>
<dbReference type="GO" id="GO:0000272">
    <property type="term" value="P:polysaccharide catabolic process"/>
    <property type="evidence" value="ECO:0007669"/>
    <property type="project" value="UniProtKB-KW"/>
</dbReference>
<feature type="transmembrane region" description="Helical" evidence="12">
    <location>
        <begin position="428"/>
        <end position="443"/>
    </location>
</feature>
<protein>
    <recommendedName>
        <fullName evidence="11">Endo-1,3-beta-glucanase btgC</fullName>
    </recommendedName>
    <alternativeName>
        <fullName evidence="10">Laminarinase btgC</fullName>
    </alternativeName>
</protein>
<comment type="subcellular location">
    <subcellularLocation>
        <location evidence="1">Cell membrane</location>
    </subcellularLocation>
</comment>
<dbReference type="RefSeq" id="WP_052199740.1">
    <property type="nucleotide sequence ID" value="NZ_FTMC01000007.1"/>
</dbReference>
<evidence type="ECO:0000256" key="7">
    <source>
        <dbReference type="ARBA" id="ARBA00023316"/>
    </source>
</evidence>
<evidence type="ECO:0000313" key="14">
    <source>
        <dbReference type="Proteomes" id="UP000186079"/>
    </source>
</evidence>
<evidence type="ECO:0000256" key="9">
    <source>
        <dbReference type="ARBA" id="ARBA00037649"/>
    </source>
</evidence>
<evidence type="ECO:0000256" key="10">
    <source>
        <dbReference type="ARBA" id="ARBA00042373"/>
    </source>
</evidence>
<keyword evidence="3" id="KW-0378">Hydrolase</keyword>
<dbReference type="Proteomes" id="UP000186079">
    <property type="component" value="Unassembled WGS sequence"/>
</dbReference>
<proteinExistence type="predicted"/>
<dbReference type="GO" id="GO:0005886">
    <property type="term" value="C:plasma membrane"/>
    <property type="evidence" value="ECO:0007669"/>
    <property type="project" value="UniProtKB-SubCell"/>
</dbReference>
<keyword evidence="12" id="KW-0812">Transmembrane</keyword>
<feature type="transmembrane region" description="Helical" evidence="12">
    <location>
        <begin position="403"/>
        <end position="422"/>
    </location>
</feature>
<dbReference type="Gene3D" id="3.20.20.80">
    <property type="entry name" value="Glycosidases"/>
    <property type="match status" value="1"/>
</dbReference>
<keyword evidence="8" id="KW-0624">Polysaccharide degradation</keyword>
<evidence type="ECO:0000256" key="12">
    <source>
        <dbReference type="SAM" id="Phobius"/>
    </source>
</evidence>
<dbReference type="GO" id="GO:0016787">
    <property type="term" value="F:hydrolase activity"/>
    <property type="evidence" value="ECO:0007669"/>
    <property type="project" value="UniProtKB-KW"/>
</dbReference>
<dbReference type="AlphaFoldDB" id="A0A1N6T9M1"/>
<evidence type="ECO:0000256" key="6">
    <source>
        <dbReference type="ARBA" id="ARBA00023277"/>
    </source>
</evidence>
<evidence type="ECO:0000256" key="5">
    <source>
        <dbReference type="ARBA" id="ARBA00023180"/>
    </source>
</evidence>
<dbReference type="GO" id="GO:0071555">
    <property type="term" value="P:cell wall organization"/>
    <property type="evidence" value="ECO:0007669"/>
    <property type="project" value="UniProtKB-KW"/>
</dbReference>
<dbReference type="EMBL" id="FTMC01000007">
    <property type="protein sequence ID" value="SIQ49984.1"/>
    <property type="molecule type" value="Genomic_DNA"/>
</dbReference>
<evidence type="ECO:0000256" key="3">
    <source>
        <dbReference type="ARBA" id="ARBA00022801"/>
    </source>
</evidence>
<evidence type="ECO:0000256" key="4">
    <source>
        <dbReference type="ARBA" id="ARBA00023136"/>
    </source>
</evidence>
<feature type="transmembrane region" description="Helical" evidence="12">
    <location>
        <begin position="478"/>
        <end position="496"/>
    </location>
</feature>
<dbReference type="InterPro" id="IPR017853">
    <property type="entry name" value="GH"/>
</dbReference>
<reference evidence="13 14" key="1">
    <citation type="submission" date="2017-01" db="EMBL/GenBank/DDBJ databases">
        <authorList>
            <person name="Mah S.A."/>
            <person name="Swanson W.J."/>
            <person name="Moy G.W."/>
            <person name="Vacquier V.D."/>
        </authorList>
    </citation>
    <scope>NUCLEOTIDE SEQUENCE [LARGE SCALE GENOMIC DNA]</scope>
    <source>
        <strain evidence="13 14">ATCC 29606</strain>
    </source>
</reference>
<evidence type="ECO:0000313" key="13">
    <source>
        <dbReference type="EMBL" id="SIQ49984.1"/>
    </source>
</evidence>
<accession>A0A1N6T9M1</accession>
<feature type="transmembrane region" description="Helical" evidence="12">
    <location>
        <begin position="370"/>
        <end position="391"/>
    </location>
</feature>
<evidence type="ECO:0000256" key="2">
    <source>
        <dbReference type="ARBA" id="ARBA00022475"/>
    </source>
</evidence>
<keyword evidence="12" id="KW-1133">Transmembrane helix</keyword>
<evidence type="ECO:0000256" key="11">
    <source>
        <dbReference type="ARBA" id="ARBA00043078"/>
    </source>
</evidence>
<dbReference type="PANTHER" id="PTHR16631">
    <property type="entry name" value="GLUCAN 1,3-BETA-GLUCOSIDASE"/>
    <property type="match status" value="1"/>
</dbReference>
<dbReference type="PROSITE" id="PS51257">
    <property type="entry name" value="PROKAR_LIPOPROTEIN"/>
    <property type="match status" value="1"/>
</dbReference>
<comment type="function">
    <text evidence="9">Glucanases play a role in cell expansion during growth, in cell-cell fusion during mating, and in spore release during sporulation. This enzyme may be involved in beta-glucan degradation. Active on laminarin and lichenan.</text>
</comment>